<protein>
    <submittedName>
        <fullName evidence="3">HDOD domain-containing protein</fullName>
    </submittedName>
</protein>
<evidence type="ECO:0000313" key="4">
    <source>
        <dbReference type="Proteomes" id="UP001528672"/>
    </source>
</evidence>
<name>A0ABT5MM34_9BURK</name>
<dbReference type="Pfam" id="PF00563">
    <property type="entry name" value="EAL"/>
    <property type="match status" value="1"/>
</dbReference>
<dbReference type="SUPFAM" id="SSF109604">
    <property type="entry name" value="HD-domain/PDEase-like"/>
    <property type="match status" value="1"/>
</dbReference>
<dbReference type="Pfam" id="PF08668">
    <property type="entry name" value="HDOD"/>
    <property type="match status" value="1"/>
</dbReference>
<feature type="domain" description="EAL" evidence="1">
    <location>
        <begin position="1"/>
        <end position="202"/>
    </location>
</feature>
<dbReference type="Gene3D" id="1.10.3210.10">
    <property type="entry name" value="Hypothetical protein af1432"/>
    <property type="match status" value="1"/>
</dbReference>
<dbReference type="PANTHER" id="PTHR33525">
    <property type="match status" value="1"/>
</dbReference>
<dbReference type="InterPro" id="IPR052340">
    <property type="entry name" value="RNase_Y/CdgJ"/>
</dbReference>
<evidence type="ECO:0000259" key="2">
    <source>
        <dbReference type="PROSITE" id="PS51833"/>
    </source>
</evidence>
<reference evidence="3 4" key="1">
    <citation type="submission" date="2023-02" db="EMBL/GenBank/DDBJ databases">
        <title>Bacterial whole genome sequence for Curvibacter sp. HBC28.</title>
        <authorList>
            <person name="Le V."/>
            <person name="Ko S.-R."/>
            <person name="Ahn C.-Y."/>
            <person name="Oh H.-M."/>
        </authorList>
    </citation>
    <scope>NUCLEOTIDE SEQUENCE [LARGE SCALE GENOMIC DNA]</scope>
    <source>
        <strain evidence="3 4">HBC28</strain>
    </source>
</reference>
<dbReference type="PROSITE" id="PS50883">
    <property type="entry name" value="EAL"/>
    <property type="match status" value="1"/>
</dbReference>
<dbReference type="PROSITE" id="PS51833">
    <property type="entry name" value="HDOD"/>
    <property type="match status" value="1"/>
</dbReference>
<dbReference type="InterPro" id="IPR001633">
    <property type="entry name" value="EAL_dom"/>
</dbReference>
<dbReference type="InterPro" id="IPR013976">
    <property type="entry name" value="HDOD"/>
</dbReference>
<evidence type="ECO:0000313" key="3">
    <source>
        <dbReference type="EMBL" id="MDD0816902.1"/>
    </source>
</evidence>
<dbReference type="EMBL" id="JAQSIO010000011">
    <property type="protein sequence ID" value="MDD0816902.1"/>
    <property type="molecule type" value="Genomic_DNA"/>
</dbReference>
<dbReference type="Proteomes" id="UP001528672">
    <property type="component" value="Unassembled WGS sequence"/>
</dbReference>
<sequence length="401" mass="43860">MIARQPIVDAGHQIVGYELFNRSQASGDHTAASDVSLVFNALSHVGDEDLFGKLFLFVNCTHASLGGGHLDLVNPERVVLEIPAVDNASAQDIEHRLPILAQLRQRGFRLAFGQYVLEPAYALWRPLAAFVKLDLSLIPNSQLKEVVKAARRSTDAALIAEKVETAEQYDRVSSLGVQLFQGYWFAKPTLVKTRIVSPSQAHIIQLINLVRNQASTAEIEEVLKKDAGLAFNLLRLINSAGFGYAREVTSFRQAVMLLGLKKLFRWAALLLTATKSSDGQATIGNMAVVRGRLMELLAEQVMTPEDADNAFVSGIFSLLDVMLGVPMSQAVEMLTLPQSVMDVLVHQQGPYAPLLELASACELGDEDRFNSACQALQLSGQQANWAHLQALAWADQMVTQA</sequence>
<dbReference type="PANTHER" id="PTHR33525:SF4">
    <property type="entry name" value="CYCLIC DI-GMP PHOSPHODIESTERASE CDGJ"/>
    <property type="match status" value="1"/>
</dbReference>
<dbReference type="RefSeq" id="WP_273929221.1">
    <property type="nucleotide sequence ID" value="NZ_JAQSIN010000014.1"/>
</dbReference>
<gene>
    <name evidence="3" type="ORF">PSQ39_19885</name>
</gene>
<evidence type="ECO:0000259" key="1">
    <source>
        <dbReference type="PROSITE" id="PS50883"/>
    </source>
</evidence>
<proteinExistence type="predicted"/>
<feature type="domain" description="HDOD" evidence="2">
    <location>
        <begin position="196"/>
        <end position="382"/>
    </location>
</feature>
<dbReference type="InterPro" id="IPR035919">
    <property type="entry name" value="EAL_sf"/>
</dbReference>
<accession>A0ABT5MM34</accession>
<dbReference type="Gene3D" id="3.20.20.450">
    <property type="entry name" value="EAL domain"/>
    <property type="match status" value="1"/>
</dbReference>
<dbReference type="SMART" id="SM00052">
    <property type="entry name" value="EAL"/>
    <property type="match status" value="1"/>
</dbReference>
<keyword evidence="4" id="KW-1185">Reference proteome</keyword>
<organism evidence="3 4">
    <name type="scientific">Curvibacter microcysteis</name>
    <dbReference type="NCBI Taxonomy" id="3026419"/>
    <lineage>
        <taxon>Bacteria</taxon>
        <taxon>Pseudomonadati</taxon>
        <taxon>Pseudomonadota</taxon>
        <taxon>Betaproteobacteria</taxon>
        <taxon>Burkholderiales</taxon>
        <taxon>Comamonadaceae</taxon>
        <taxon>Curvibacter</taxon>
    </lineage>
</organism>
<dbReference type="PIRSF" id="PIRSF003180">
    <property type="entry name" value="DiGMPpdiest_YuxH"/>
    <property type="match status" value="1"/>
</dbReference>
<comment type="caution">
    <text evidence="3">The sequence shown here is derived from an EMBL/GenBank/DDBJ whole genome shotgun (WGS) entry which is preliminary data.</text>
</comment>
<dbReference type="InterPro" id="IPR014408">
    <property type="entry name" value="dGMP_Pdiesterase_EAL/HD-GYP"/>
</dbReference>
<dbReference type="SUPFAM" id="SSF141868">
    <property type="entry name" value="EAL domain-like"/>
    <property type="match status" value="1"/>
</dbReference>